<dbReference type="GeneID" id="36342440"/>
<dbReference type="RefSeq" id="XP_024349634.1">
    <property type="nucleotide sequence ID" value="XM_024495974.1"/>
</dbReference>
<accession>W6UAQ1</accession>
<evidence type="ECO:0000313" key="1">
    <source>
        <dbReference type="EMBL" id="EUB58438.1"/>
    </source>
</evidence>
<dbReference type="CTD" id="36342440"/>
<evidence type="ECO:0000313" key="2">
    <source>
        <dbReference type="Proteomes" id="UP000019149"/>
    </source>
</evidence>
<gene>
    <name evidence="1" type="ORF">EGR_06725</name>
</gene>
<proteinExistence type="predicted"/>
<sequence>MCLSVHPCENVSYQVSSKILIRKYDAHQARLGSDGPHPTMSFKLQFMLSHLVRTARHLPTPPGLIAHDHPTSALLVAHYCYVLPGIDVMGTRAETPKVLKPQISHSSLLLPKTVREDTTPAVSTNLK</sequence>
<comment type="caution">
    <text evidence="1">The sequence shown here is derived from an EMBL/GenBank/DDBJ whole genome shotgun (WGS) entry which is preliminary data.</text>
</comment>
<keyword evidence="2" id="KW-1185">Reference proteome</keyword>
<dbReference type="EMBL" id="APAU02000062">
    <property type="protein sequence ID" value="EUB58438.1"/>
    <property type="molecule type" value="Genomic_DNA"/>
</dbReference>
<protein>
    <submittedName>
        <fullName evidence="1">Uncharacterized protein</fullName>
    </submittedName>
</protein>
<dbReference type="KEGG" id="egl:EGR_06725"/>
<dbReference type="AlphaFoldDB" id="W6UAQ1"/>
<reference evidence="1 2" key="1">
    <citation type="journal article" date="2013" name="Nat. Genet.">
        <title>The genome of the hydatid tapeworm Echinococcus granulosus.</title>
        <authorList>
            <person name="Zheng H."/>
            <person name="Zhang W."/>
            <person name="Zhang L."/>
            <person name="Zhang Z."/>
            <person name="Li J."/>
            <person name="Lu G."/>
            <person name="Zhu Y."/>
            <person name="Wang Y."/>
            <person name="Huang Y."/>
            <person name="Liu J."/>
            <person name="Kang H."/>
            <person name="Chen J."/>
            <person name="Wang L."/>
            <person name="Chen A."/>
            <person name="Yu S."/>
            <person name="Gao Z."/>
            <person name="Jin L."/>
            <person name="Gu W."/>
            <person name="Wang Z."/>
            <person name="Zhao L."/>
            <person name="Shi B."/>
            <person name="Wen H."/>
            <person name="Lin R."/>
            <person name="Jones M.K."/>
            <person name="Brejova B."/>
            <person name="Vinar T."/>
            <person name="Zhao G."/>
            <person name="McManus D.P."/>
            <person name="Chen Z."/>
            <person name="Zhou Y."/>
            <person name="Wang S."/>
        </authorList>
    </citation>
    <scope>NUCLEOTIDE SEQUENCE [LARGE SCALE GENOMIC DNA]</scope>
</reference>
<organism evidence="1 2">
    <name type="scientific">Echinococcus granulosus</name>
    <name type="common">Hydatid tapeworm</name>
    <dbReference type="NCBI Taxonomy" id="6210"/>
    <lineage>
        <taxon>Eukaryota</taxon>
        <taxon>Metazoa</taxon>
        <taxon>Spiralia</taxon>
        <taxon>Lophotrochozoa</taxon>
        <taxon>Platyhelminthes</taxon>
        <taxon>Cestoda</taxon>
        <taxon>Eucestoda</taxon>
        <taxon>Cyclophyllidea</taxon>
        <taxon>Taeniidae</taxon>
        <taxon>Echinococcus</taxon>
        <taxon>Echinococcus granulosus group</taxon>
    </lineage>
</organism>
<dbReference type="Proteomes" id="UP000019149">
    <property type="component" value="Unassembled WGS sequence"/>
</dbReference>
<name>W6UAQ1_ECHGR</name>